<name>A0AAX4PFG5_9CHLO</name>
<keyword evidence="2" id="KW-1185">Reference proteome</keyword>
<gene>
    <name evidence="1" type="ORF">HKI87_11g65490</name>
</gene>
<organism evidence="1 2">
    <name type="scientific">Chloropicon roscoffensis</name>
    <dbReference type="NCBI Taxonomy" id="1461544"/>
    <lineage>
        <taxon>Eukaryota</taxon>
        <taxon>Viridiplantae</taxon>
        <taxon>Chlorophyta</taxon>
        <taxon>Chloropicophyceae</taxon>
        <taxon>Chloropicales</taxon>
        <taxon>Chloropicaceae</taxon>
        <taxon>Chloropicon</taxon>
    </lineage>
</organism>
<evidence type="ECO:0000313" key="2">
    <source>
        <dbReference type="Proteomes" id="UP001472866"/>
    </source>
</evidence>
<evidence type="ECO:0000313" key="1">
    <source>
        <dbReference type="EMBL" id="WZN64992.1"/>
    </source>
</evidence>
<accession>A0AAX4PFG5</accession>
<reference evidence="1 2" key="1">
    <citation type="submission" date="2024-03" db="EMBL/GenBank/DDBJ databases">
        <title>Complete genome sequence of the green alga Chloropicon roscoffensis RCC1871.</title>
        <authorList>
            <person name="Lemieux C."/>
            <person name="Pombert J.-F."/>
            <person name="Otis C."/>
            <person name="Turmel M."/>
        </authorList>
    </citation>
    <scope>NUCLEOTIDE SEQUENCE [LARGE SCALE GENOMIC DNA]</scope>
    <source>
        <strain evidence="1 2">RCC1871</strain>
    </source>
</reference>
<dbReference type="AlphaFoldDB" id="A0AAX4PFG5"/>
<dbReference type="EMBL" id="CP151511">
    <property type="protein sequence ID" value="WZN64992.1"/>
    <property type="molecule type" value="Genomic_DNA"/>
</dbReference>
<protein>
    <submittedName>
        <fullName evidence="1">Uncharacterized protein</fullName>
    </submittedName>
</protein>
<proteinExistence type="predicted"/>
<dbReference type="Proteomes" id="UP001472866">
    <property type="component" value="Chromosome 11"/>
</dbReference>
<sequence>MRGARTVASPSRVSTPAPLVLARAASENTKEDSIASVLDISEDGDDLPLYTNFSDALEPWQLLVLEEAYVQTPRGGSSRSRRCRRR</sequence>